<gene>
    <name evidence="1" type="ORF">EST38_g6</name>
</gene>
<dbReference type="AlphaFoldDB" id="A0A4Q2E0X2"/>
<dbReference type="STRING" id="2316362.A0A4Q2E0X2"/>
<accession>A0A4Q2E0X2</accession>
<sequence>MKSIHQPIAKRKRTREIRLPIRYRQDVLPEPARPVQVEQDLVHQTTNSSTVQAPAHAPAFDAVTLLSFFSQRNVFGIKRKYTIPAPLTPTHDPDQVLSLWDLTDIPQSSNIPSSLHYGPFSNKSSFWLADWYWHSQNKSFNDFQSLVRILKDPDFSLRDAIQTDWKYAFKALGANKEDLPDTEGDWIQDDGWKSVPISIDIPFHNRMQNPGTHSYLVGHLRCRSILSIIKEKLKNPFDDQRFHYYPYHATWKPAEHFPEVDLYGELYTSQQFRDAHDEVQRLPSTPENSGLERVVIALMVCFKDYLKELNGGKVPSEALFTYCHREKLLGEHLQLLRLNSITGLPSPLSYKITALTENFSFRSTPTFGRDTIRKFGTNASEMKRKAARDFEDLLQCSIPAFESLLPEPHNGIVMKLLFIFAQWHALAKLRLHNDFSLQLLEYWTTLLGSQVRLFDQKTCSTIATKELAKEAEARARRESKNNKGKSVTASRKPATLGIYTIKFHFLGDYASMIRRFGTSDSYSTEIVSLFNFLIA</sequence>
<protein>
    <submittedName>
        <fullName evidence="1">Uncharacterized protein</fullName>
    </submittedName>
</protein>
<dbReference type="Proteomes" id="UP000290288">
    <property type="component" value="Unassembled WGS sequence"/>
</dbReference>
<name>A0A4Q2E0X2_9AGAR</name>
<keyword evidence="2" id="KW-1185">Reference proteome</keyword>
<dbReference type="OrthoDB" id="3269417at2759"/>
<proteinExistence type="predicted"/>
<comment type="caution">
    <text evidence="1">The sequence shown here is derived from an EMBL/GenBank/DDBJ whole genome shotgun (WGS) entry which is preliminary data.</text>
</comment>
<dbReference type="EMBL" id="SDEE01000001">
    <property type="protein sequence ID" value="RXW25756.1"/>
    <property type="molecule type" value="Genomic_DNA"/>
</dbReference>
<evidence type="ECO:0000313" key="2">
    <source>
        <dbReference type="Proteomes" id="UP000290288"/>
    </source>
</evidence>
<evidence type="ECO:0000313" key="1">
    <source>
        <dbReference type="EMBL" id="RXW25756.1"/>
    </source>
</evidence>
<organism evidence="1 2">
    <name type="scientific">Candolleomyces aberdarensis</name>
    <dbReference type="NCBI Taxonomy" id="2316362"/>
    <lineage>
        <taxon>Eukaryota</taxon>
        <taxon>Fungi</taxon>
        <taxon>Dikarya</taxon>
        <taxon>Basidiomycota</taxon>
        <taxon>Agaricomycotina</taxon>
        <taxon>Agaricomycetes</taxon>
        <taxon>Agaricomycetidae</taxon>
        <taxon>Agaricales</taxon>
        <taxon>Agaricineae</taxon>
        <taxon>Psathyrellaceae</taxon>
        <taxon>Candolleomyces</taxon>
    </lineage>
</organism>
<reference evidence="1 2" key="1">
    <citation type="submission" date="2019-01" db="EMBL/GenBank/DDBJ databases">
        <title>Draft genome sequence of Psathyrella aberdarensis IHI B618.</title>
        <authorList>
            <person name="Buettner E."/>
            <person name="Kellner H."/>
        </authorList>
    </citation>
    <scope>NUCLEOTIDE SEQUENCE [LARGE SCALE GENOMIC DNA]</scope>
    <source>
        <strain evidence="1 2">IHI B618</strain>
    </source>
</reference>